<protein>
    <submittedName>
        <fullName evidence="1">Uncharacterized protein</fullName>
    </submittedName>
</protein>
<dbReference type="AntiFam" id="ANF00049">
    <property type="entry name" value="Contained within insertion sequence ISlin1"/>
</dbReference>
<dbReference type="AlphaFoldDB" id="M6VRI5"/>
<sequence length="190" mass="21971">MDRVGNSAERSLWIALETQQNALVITLYSIHYTKLYEFFKCSDKNESFYLQKVCFSDREKSSELLHLRPHPKIKGGNSVLQRICRNSHRFNIEIQILVGKVMELRVSLLETQCIAPYESLSMDRVGNSAERSLWIALETQQNALYGSRWKLSRTLSMDRVGNSAERSLWIALETQQNALYGSRSRSFENS</sequence>
<accession>M6VRI5</accession>
<name>M6VRI5_9LEPT</name>
<dbReference type="Proteomes" id="UP000012112">
    <property type="component" value="Unassembled WGS sequence"/>
</dbReference>
<dbReference type="EMBL" id="AKWD02000006">
    <property type="protein sequence ID" value="EMO55664.1"/>
    <property type="molecule type" value="Genomic_DNA"/>
</dbReference>
<comment type="caution">
    <text evidence="1">The sequence shown here is derived from an EMBL/GenBank/DDBJ whole genome shotgun (WGS) entry which is preliminary data.</text>
</comment>
<organism evidence="1 2">
    <name type="scientific">Leptospira noguchii</name>
    <dbReference type="NCBI Taxonomy" id="28182"/>
    <lineage>
        <taxon>Bacteria</taxon>
        <taxon>Pseudomonadati</taxon>
        <taxon>Spirochaetota</taxon>
        <taxon>Spirochaetia</taxon>
        <taxon>Leptospirales</taxon>
        <taxon>Leptospiraceae</taxon>
        <taxon>Leptospira</taxon>
    </lineage>
</organism>
<evidence type="ECO:0000313" key="2">
    <source>
        <dbReference type="Proteomes" id="UP000012112"/>
    </source>
</evidence>
<proteinExistence type="predicted"/>
<reference evidence="1 2" key="1">
    <citation type="submission" date="2013-01" db="EMBL/GenBank/DDBJ databases">
        <authorList>
            <person name="Harkins D.M."/>
            <person name="Durkin A.S."/>
            <person name="Brinkac L.M."/>
            <person name="Haft D.H."/>
            <person name="Selengut J.D."/>
            <person name="Sanka R."/>
            <person name="DePew J."/>
            <person name="Purushe J."/>
            <person name="Matthias M.A."/>
            <person name="Vinetz J.M."/>
            <person name="Sutton G.G."/>
            <person name="Nierman W.C."/>
            <person name="Fouts D.E."/>
        </authorList>
    </citation>
    <scope>NUCLEOTIDE SEQUENCE [LARGE SCALE GENOMIC DNA]</scope>
    <source>
        <strain evidence="1 2">HAI1536</strain>
    </source>
</reference>
<gene>
    <name evidence="1" type="ORF">LEP1GSC172_2150</name>
</gene>
<evidence type="ECO:0000313" key="1">
    <source>
        <dbReference type="EMBL" id="EMO55664.1"/>
    </source>
</evidence>